<name>A0AAQ1A7A0_CITKO</name>
<comment type="caution">
    <text evidence="1">The sequence shown here is derived from an EMBL/GenBank/DDBJ whole genome shotgun (WGS) entry which is preliminary data.</text>
</comment>
<accession>A0AAQ1A7A0</accession>
<gene>
    <name evidence="1" type="ORF">EGS84_14875</name>
</gene>
<organism evidence="1 2">
    <name type="scientific">Citrobacter koseri</name>
    <name type="common">Citrobacter diversus</name>
    <dbReference type="NCBI Taxonomy" id="545"/>
    <lineage>
        <taxon>Bacteria</taxon>
        <taxon>Pseudomonadati</taxon>
        <taxon>Pseudomonadota</taxon>
        <taxon>Gammaproteobacteria</taxon>
        <taxon>Enterobacterales</taxon>
        <taxon>Enterobacteriaceae</taxon>
        <taxon>Citrobacter</taxon>
    </lineage>
</organism>
<dbReference type="AlphaFoldDB" id="A0AAQ1A7A0"/>
<dbReference type="Proteomes" id="UP000282299">
    <property type="component" value="Unassembled WGS sequence"/>
</dbReference>
<dbReference type="EMBL" id="RKIT01000002">
    <property type="protein sequence ID" value="RSC20172.1"/>
    <property type="molecule type" value="Genomic_DNA"/>
</dbReference>
<evidence type="ECO:0000313" key="1">
    <source>
        <dbReference type="EMBL" id="RSC20172.1"/>
    </source>
</evidence>
<evidence type="ECO:0000313" key="2">
    <source>
        <dbReference type="Proteomes" id="UP000282299"/>
    </source>
</evidence>
<proteinExistence type="predicted"/>
<sequence length="69" mass="8184">MTDFIYSDDSYDRLTSIPYPPPLSETDIYSVWCKKLIENNSHHRKIFCKISGRKVPNAFLNRQYILQIC</sequence>
<protein>
    <submittedName>
        <fullName evidence="1">Uncharacterized protein</fullName>
    </submittedName>
</protein>
<reference evidence="2" key="1">
    <citation type="submission" date="2018-10" db="EMBL/GenBank/DDBJ databases">
        <title>FDA dAtabase for Regulatory Grade micrObial Sequences (FDA-ARGOS): Supporting development and validation of Infectious Disease Dx tests.</title>
        <authorList>
            <person name="Goldberg B."/>
            <person name="Campos J."/>
            <person name="Tallon L."/>
            <person name="Sadzewicz L."/>
            <person name="Zhao X."/>
            <person name="Vavikolanu K."/>
            <person name="Mehta A."/>
            <person name="Aluvathingal J."/>
            <person name="Nadendla S."/>
            <person name="Geyer C."/>
            <person name="Nandy P."/>
            <person name="Yan Y."/>
            <person name="Sichtig H."/>
        </authorList>
    </citation>
    <scope>NUCLEOTIDE SEQUENCE [LARGE SCALE GENOMIC DNA]</scope>
    <source>
        <strain evidence="2">FDAARGOS_526</strain>
    </source>
</reference>